<sequence>MGLAMDILEILKADYQRFPEDQTYAIYANDVYFKDPLNSFRGIERYRRMIGWMHRWFQPIRLELHSIERQQTRIVTTWTLSWQAPLPWKPHIVIDGWSELDLDTQGQIAAHTDHWRCSPNDVAWQHLGFAARLTPPASASK</sequence>
<dbReference type="HOGENOM" id="CLU_133730_1_0_3"/>
<proteinExistence type="predicted"/>
<dbReference type="PhylomeDB" id="Q7NHQ0"/>
<dbReference type="EMBL" id="BA000045">
    <property type="protein sequence ID" value="BAC90426.1"/>
    <property type="molecule type" value="Genomic_DNA"/>
</dbReference>
<dbReference type="PANTHER" id="PTHR34123:SF1">
    <property type="entry name" value="OS04G0578200 PROTEIN"/>
    <property type="match status" value="1"/>
</dbReference>
<reference evidence="1 2" key="2">
    <citation type="journal article" date="2003" name="DNA Res.">
        <title>Complete genome structure of Gloeobacter violaceus PCC 7421, a cyanobacterium that lacks thylakoids (supplement).</title>
        <authorList>
            <person name="Nakamura Y."/>
            <person name="Kaneko T."/>
            <person name="Sato S."/>
            <person name="Mimuro M."/>
            <person name="Miyashita H."/>
            <person name="Tsuchiya T."/>
            <person name="Sasamoto S."/>
            <person name="Watanabe A."/>
            <person name="Kawashima K."/>
            <person name="Kishida Y."/>
            <person name="Kiyokawa C."/>
            <person name="Kohara M."/>
            <person name="Matsumoto M."/>
            <person name="Matsuno A."/>
            <person name="Nakazaki N."/>
            <person name="Shimpo S."/>
            <person name="Takeuchi C."/>
            <person name="Yamada M."/>
            <person name="Tabata S."/>
        </authorList>
    </citation>
    <scope>NUCLEOTIDE SEQUENCE [LARGE SCALE GENOMIC DNA]</scope>
    <source>
        <strain evidence="2">ATCC 29082 / PCC 7421</strain>
    </source>
</reference>
<dbReference type="AlphaFoldDB" id="Q7NHQ0"/>
<dbReference type="PANTHER" id="PTHR34123">
    <property type="entry name" value="OS04G0578200 PROTEIN"/>
    <property type="match status" value="1"/>
</dbReference>
<dbReference type="SUPFAM" id="SSF54427">
    <property type="entry name" value="NTF2-like"/>
    <property type="match status" value="1"/>
</dbReference>
<dbReference type="EnsemblBacteria" id="BAC90426">
    <property type="protein sequence ID" value="BAC90426"/>
    <property type="gene ID" value="BAC90426"/>
</dbReference>
<evidence type="ECO:0000313" key="1">
    <source>
        <dbReference type="EMBL" id="BAC90426.1"/>
    </source>
</evidence>
<reference evidence="1 2" key="1">
    <citation type="journal article" date="2003" name="DNA Res.">
        <title>Complete genome structure of Gloeobacter violaceus PCC 7421, a cyanobacterium that lacks thylakoids.</title>
        <authorList>
            <person name="Nakamura Y."/>
            <person name="Kaneko T."/>
            <person name="Sato S."/>
            <person name="Mimuro M."/>
            <person name="Miyashita H."/>
            <person name="Tsuchiya T."/>
            <person name="Sasamoto S."/>
            <person name="Watanabe A."/>
            <person name="Kawashima K."/>
            <person name="Kishida Y."/>
            <person name="Kiyokawa C."/>
            <person name="Kohara M."/>
            <person name="Matsumoto M."/>
            <person name="Matsuno A."/>
            <person name="Nakazaki N."/>
            <person name="Shimpo S."/>
            <person name="Takeuchi C."/>
            <person name="Yamada M."/>
            <person name="Tabata S."/>
        </authorList>
    </citation>
    <scope>NUCLEOTIDE SEQUENCE [LARGE SCALE GENOMIC DNA]</scope>
    <source>
        <strain evidence="2">ATCC 29082 / PCC 7421</strain>
    </source>
</reference>
<dbReference type="Proteomes" id="UP000000557">
    <property type="component" value="Chromosome"/>
</dbReference>
<dbReference type="OrthoDB" id="1115105at2"/>
<dbReference type="KEGG" id="gvi:glr2485"/>
<dbReference type="Pfam" id="PF10184">
    <property type="entry name" value="DUF2358"/>
    <property type="match status" value="1"/>
</dbReference>
<dbReference type="PATRIC" id="fig|251221.4.peg.2522"/>
<dbReference type="Gene3D" id="3.10.450.50">
    <property type="match status" value="1"/>
</dbReference>
<name>Q7NHQ0_GLOVI</name>
<evidence type="ECO:0000313" key="2">
    <source>
        <dbReference type="Proteomes" id="UP000000557"/>
    </source>
</evidence>
<accession>Q7NHQ0</accession>
<keyword evidence="2" id="KW-1185">Reference proteome</keyword>
<dbReference type="InterPro" id="IPR032710">
    <property type="entry name" value="NTF2-like_dom_sf"/>
</dbReference>
<dbReference type="InParanoid" id="Q7NHQ0"/>
<dbReference type="InterPro" id="IPR018790">
    <property type="entry name" value="DUF2358"/>
</dbReference>
<dbReference type="eggNOG" id="COG4319">
    <property type="taxonomic scope" value="Bacteria"/>
</dbReference>
<gene>
    <name evidence="1" type="ordered locus">glr2485</name>
</gene>
<dbReference type="STRING" id="251221.gene:10759984"/>
<protein>
    <submittedName>
        <fullName evidence="1">Glr2485 protein</fullName>
    </submittedName>
</protein>
<organism evidence="1 2">
    <name type="scientific">Gloeobacter violaceus (strain ATCC 29082 / PCC 7421)</name>
    <dbReference type="NCBI Taxonomy" id="251221"/>
    <lineage>
        <taxon>Bacteria</taxon>
        <taxon>Bacillati</taxon>
        <taxon>Cyanobacteriota</taxon>
        <taxon>Cyanophyceae</taxon>
        <taxon>Gloeobacterales</taxon>
        <taxon>Gloeobacteraceae</taxon>
        <taxon>Gloeobacter</taxon>
    </lineage>
</organism>